<proteinExistence type="predicted"/>
<accession>A0A5N0TKA6</accession>
<keyword evidence="2" id="KW-1185">Reference proteome</keyword>
<dbReference type="EMBL" id="VYUY01000009">
    <property type="protein sequence ID" value="KAA9133759.1"/>
    <property type="molecule type" value="Genomic_DNA"/>
</dbReference>
<evidence type="ECO:0008006" key="3">
    <source>
        <dbReference type="Google" id="ProtNLM"/>
    </source>
</evidence>
<dbReference type="Proteomes" id="UP000326838">
    <property type="component" value="Unassembled WGS sequence"/>
</dbReference>
<evidence type="ECO:0000313" key="2">
    <source>
        <dbReference type="Proteomes" id="UP000326838"/>
    </source>
</evidence>
<reference evidence="2" key="1">
    <citation type="submission" date="2019-09" db="EMBL/GenBank/DDBJ databases">
        <title>Mumia zhuanghuii sp. nov. isolated from the intestinal contents of plateau pika (Ochotona curzoniae) in the Qinghai-Tibet plateau of China.</title>
        <authorList>
            <person name="Tian Z."/>
        </authorList>
    </citation>
    <scope>NUCLEOTIDE SEQUENCE [LARGE SCALE GENOMIC DNA]</scope>
    <source>
        <strain evidence="2">L-033</strain>
    </source>
</reference>
<evidence type="ECO:0000313" key="1">
    <source>
        <dbReference type="EMBL" id="KAA9133759.1"/>
    </source>
</evidence>
<name>A0A5N0TKA6_9MICO</name>
<dbReference type="AlphaFoldDB" id="A0A5N0TKA6"/>
<dbReference type="RefSeq" id="WP_150893067.1">
    <property type="nucleotide sequence ID" value="NZ_VYUY01000009.1"/>
</dbReference>
<sequence>MVEILVPADDEVAVVDELKARMEPRVGTKIPNPRPAEFLRVLNVGGVERDLVSDSPTLTIEAFAENETRARRLCALAVAYLQAAGRRGSLGGVTCYGVRIVALPANLPMPTVPDRSRFTATVSLDLRKVAG</sequence>
<protein>
    <recommendedName>
        <fullName evidence="3">Tail terminator</fullName>
    </recommendedName>
</protein>
<gene>
    <name evidence="1" type="ORF">F6B40_08390</name>
</gene>
<organism evidence="1 2">
    <name type="scientific">Microbacterium caowuchunii</name>
    <dbReference type="NCBI Taxonomy" id="2614638"/>
    <lineage>
        <taxon>Bacteria</taxon>
        <taxon>Bacillati</taxon>
        <taxon>Actinomycetota</taxon>
        <taxon>Actinomycetes</taxon>
        <taxon>Micrococcales</taxon>
        <taxon>Microbacteriaceae</taxon>
        <taxon>Microbacterium</taxon>
    </lineage>
</organism>
<comment type="caution">
    <text evidence="1">The sequence shown here is derived from an EMBL/GenBank/DDBJ whole genome shotgun (WGS) entry which is preliminary data.</text>
</comment>